<dbReference type="InterPro" id="IPR025724">
    <property type="entry name" value="GAG-pre-integrase_dom"/>
</dbReference>
<evidence type="ECO:0000259" key="1">
    <source>
        <dbReference type="Pfam" id="PF13976"/>
    </source>
</evidence>
<evidence type="ECO:0000259" key="2">
    <source>
        <dbReference type="Pfam" id="PF22936"/>
    </source>
</evidence>
<gene>
    <name evidence="3" type="ORF">E6C27_scaffold157G00580</name>
</gene>
<reference evidence="3 4" key="1">
    <citation type="submission" date="2019-08" db="EMBL/GenBank/DDBJ databases">
        <title>Draft genome sequences of two oriental melons (Cucumis melo L. var makuwa).</title>
        <authorList>
            <person name="Kwon S.-Y."/>
        </authorList>
    </citation>
    <scope>NUCLEOTIDE SEQUENCE [LARGE SCALE GENOMIC DNA]</scope>
    <source>
        <strain evidence="4">cv. SW 3</strain>
        <tissue evidence="3">Leaf</tissue>
    </source>
</reference>
<dbReference type="OrthoDB" id="1932348at2759"/>
<comment type="caution">
    <text evidence="3">The sequence shown here is derived from an EMBL/GenBank/DDBJ whole genome shotgun (WGS) entry which is preliminary data.</text>
</comment>
<feature type="domain" description="Retrovirus-related Pol polyprotein from transposon TNT 1-94-like beta-barrel" evidence="2">
    <location>
        <begin position="6"/>
        <end position="70"/>
    </location>
</feature>
<accession>A0A5A7TXH3</accession>
<dbReference type="InterPro" id="IPR054722">
    <property type="entry name" value="PolX-like_BBD"/>
</dbReference>
<name>A0A5A7TXH3_CUCMM</name>
<proteinExistence type="predicted"/>
<dbReference type="Pfam" id="PF13976">
    <property type="entry name" value="gag_pre-integrs"/>
    <property type="match status" value="1"/>
</dbReference>
<feature type="domain" description="GAG-pre-integrase" evidence="1">
    <location>
        <begin position="99"/>
        <end position="145"/>
    </location>
</feature>
<evidence type="ECO:0000313" key="4">
    <source>
        <dbReference type="Proteomes" id="UP000321393"/>
    </source>
</evidence>
<organism evidence="3 4">
    <name type="scientific">Cucumis melo var. makuwa</name>
    <name type="common">Oriental melon</name>
    <dbReference type="NCBI Taxonomy" id="1194695"/>
    <lineage>
        <taxon>Eukaryota</taxon>
        <taxon>Viridiplantae</taxon>
        <taxon>Streptophyta</taxon>
        <taxon>Embryophyta</taxon>
        <taxon>Tracheophyta</taxon>
        <taxon>Spermatophyta</taxon>
        <taxon>Magnoliopsida</taxon>
        <taxon>eudicotyledons</taxon>
        <taxon>Gunneridae</taxon>
        <taxon>Pentapetalae</taxon>
        <taxon>rosids</taxon>
        <taxon>fabids</taxon>
        <taxon>Cucurbitales</taxon>
        <taxon>Cucurbitaceae</taxon>
        <taxon>Benincaseae</taxon>
        <taxon>Cucumis</taxon>
    </lineage>
</organism>
<dbReference type="EMBL" id="SSTE01014379">
    <property type="protein sequence ID" value="KAA0046125.1"/>
    <property type="molecule type" value="Genomic_DNA"/>
</dbReference>
<dbReference type="Pfam" id="PF22936">
    <property type="entry name" value="Pol_BBD"/>
    <property type="match status" value="1"/>
</dbReference>
<evidence type="ECO:0000313" key="3">
    <source>
        <dbReference type="EMBL" id="KAA0046125.1"/>
    </source>
</evidence>
<dbReference type="Proteomes" id="UP000321393">
    <property type="component" value="Unassembled WGS sequence"/>
</dbReference>
<dbReference type="AlphaFoldDB" id="A0A5A7TXH3"/>
<protein>
    <submittedName>
        <fullName evidence="3">Gag-pol polyprotein</fullName>
    </submittedName>
</protein>
<sequence>MFLTYDRKQIFSELKECASSHVTFGDGGRGRIIPKENIDKNKLPCLNDVRYVDGLKANLISVSQLCDQGYSMSFSKVSCVVVDEDNRVLMRRSRQAHNCYHWISNNSDVCNSTKEDQTWLWHRKLGHISLRSIDKAIKNEAVVGVYHGESLSFRGIENFEERISSNLFDEGTSSRQFSEENDMFGMLNDLHVPIEQEEETKERRLKDEIPRNIEVDDRATKKALVGTQAEGQQDDECEQFHDVMSTVYNRASVAD</sequence>